<protein>
    <submittedName>
        <fullName evidence="1">Uncharacterized protein</fullName>
    </submittedName>
</protein>
<name>A0A6J8CBQ5_MYTCO</name>
<dbReference type="Proteomes" id="UP000507470">
    <property type="component" value="Unassembled WGS sequence"/>
</dbReference>
<dbReference type="AlphaFoldDB" id="A0A6J8CBQ5"/>
<reference evidence="1 2" key="1">
    <citation type="submission" date="2020-06" db="EMBL/GenBank/DDBJ databases">
        <authorList>
            <person name="Li R."/>
            <person name="Bekaert M."/>
        </authorList>
    </citation>
    <scope>NUCLEOTIDE SEQUENCE [LARGE SCALE GENOMIC DNA]</scope>
    <source>
        <strain evidence="2">wild</strain>
    </source>
</reference>
<evidence type="ECO:0000313" key="2">
    <source>
        <dbReference type="Proteomes" id="UP000507470"/>
    </source>
</evidence>
<organism evidence="1 2">
    <name type="scientific">Mytilus coruscus</name>
    <name type="common">Sea mussel</name>
    <dbReference type="NCBI Taxonomy" id="42192"/>
    <lineage>
        <taxon>Eukaryota</taxon>
        <taxon>Metazoa</taxon>
        <taxon>Spiralia</taxon>
        <taxon>Lophotrochozoa</taxon>
        <taxon>Mollusca</taxon>
        <taxon>Bivalvia</taxon>
        <taxon>Autobranchia</taxon>
        <taxon>Pteriomorphia</taxon>
        <taxon>Mytilida</taxon>
        <taxon>Mytiloidea</taxon>
        <taxon>Mytilidae</taxon>
        <taxon>Mytilinae</taxon>
        <taxon>Mytilus</taxon>
    </lineage>
</organism>
<evidence type="ECO:0000313" key="1">
    <source>
        <dbReference type="EMBL" id="CAC5392549.1"/>
    </source>
</evidence>
<proteinExistence type="predicted"/>
<gene>
    <name evidence="1" type="ORF">MCOR_27473</name>
</gene>
<dbReference type="OrthoDB" id="6162682at2759"/>
<sequence>MPLPDNFHSQKTFNSSEQVVPYTALERMMEADLPNEKVDAALEQSHDKNTMECSDVKFSSNLDQDKNNNVCLDDFSLELDENANQHDPKQFQYQSGPGSKIQSWCPSFSVPLDNGDTDMGYSSHSACSSCQQGSQTDSGQNINFTDVEYAEDCFDGDDEMEDLLFHFDRFFRNRYEELLTEQGMHVRQIIKKAAKSCGDKCCITDTDPSSIQVTDKATQTDVVEKFSLPPIIIDDSSCQALDRLEDHKKIPTKLPLDQPGTAYLTKDKQYLKILSLTCAVSNLLHRNEYKT</sequence>
<keyword evidence="2" id="KW-1185">Reference proteome</keyword>
<accession>A0A6J8CBQ5</accession>
<dbReference type="EMBL" id="CACVKT020004988">
    <property type="protein sequence ID" value="CAC5392549.1"/>
    <property type="molecule type" value="Genomic_DNA"/>
</dbReference>